<gene>
    <name evidence="3" type="ORF">P170DRAFT_480201</name>
</gene>
<dbReference type="InterPro" id="IPR029058">
    <property type="entry name" value="AB_hydrolase_fold"/>
</dbReference>
<feature type="region of interest" description="Disordered" evidence="1">
    <location>
        <begin position="46"/>
        <end position="86"/>
    </location>
</feature>
<feature type="domain" description="Alpha/beta hydrolase fold-3" evidence="2">
    <location>
        <begin position="94"/>
        <end position="315"/>
    </location>
</feature>
<keyword evidence="3" id="KW-0378">Hydrolase</keyword>
<evidence type="ECO:0000313" key="3">
    <source>
        <dbReference type="EMBL" id="PLB44435.1"/>
    </source>
</evidence>
<dbReference type="PANTHER" id="PTHR23024">
    <property type="entry name" value="ARYLACETAMIDE DEACETYLASE"/>
    <property type="match status" value="1"/>
</dbReference>
<dbReference type="Pfam" id="PF07859">
    <property type="entry name" value="Abhydrolase_3"/>
    <property type="match status" value="1"/>
</dbReference>
<dbReference type="GO" id="GO:0016787">
    <property type="term" value="F:hydrolase activity"/>
    <property type="evidence" value="ECO:0007669"/>
    <property type="project" value="UniProtKB-KW"/>
</dbReference>
<proteinExistence type="predicted"/>
<dbReference type="AlphaFoldDB" id="A0A2I2FUV8"/>
<organism evidence="3 4">
    <name type="scientific">Aspergillus steynii IBT 23096</name>
    <dbReference type="NCBI Taxonomy" id="1392250"/>
    <lineage>
        <taxon>Eukaryota</taxon>
        <taxon>Fungi</taxon>
        <taxon>Dikarya</taxon>
        <taxon>Ascomycota</taxon>
        <taxon>Pezizomycotina</taxon>
        <taxon>Eurotiomycetes</taxon>
        <taxon>Eurotiomycetidae</taxon>
        <taxon>Eurotiales</taxon>
        <taxon>Aspergillaceae</taxon>
        <taxon>Aspergillus</taxon>
        <taxon>Aspergillus subgen. Circumdati</taxon>
    </lineage>
</organism>
<dbReference type="InterPro" id="IPR013094">
    <property type="entry name" value="AB_hydrolase_3"/>
</dbReference>
<dbReference type="InterPro" id="IPR050466">
    <property type="entry name" value="Carboxylest/Gibb_receptor"/>
</dbReference>
<accession>A0A2I2FUV8</accession>
<dbReference type="EMBL" id="MSFO01000009">
    <property type="protein sequence ID" value="PLB44435.1"/>
    <property type="molecule type" value="Genomic_DNA"/>
</dbReference>
<sequence length="341" mass="37280">MPPYFILKPIAFMLRLLRKLLPAIRSFPDEVKSIPSRDAGRSIKIHIYRPPPPSLPPSLPPCDLEASNPLDSQDQDQDHKAPPSHLSPVHLNLCGSGFVMPGHGLDDAFCRRLTTSVPSGLTIIDIEYRLSPENPFPAALHDAEDVLRWVQSQPETYDAARISIGGFSAGGALAVSLAGHMPKDTFSALVAFYPACDASVSPFRKKAPEEEGRPLPGWLLWVFQGCYLSGFAGKDKVEGVGEGEGEDGVVHDTRVSPALMRDLSRFPNRCLFVTAGQCSLAGEAEGLGERVKAWKEGEGESRVVVQRMQGCGHAWDKFAKDGTVQWEMKERAYAMAVEMLT</sequence>
<dbReference type="OrthoDB" id="408631at2759"/>
<dbReference type="Gene3D" id="3.40.50.1820">
    <property type="entry name" value="alpha/beta hydrolase"/>
    <property type="match status" value="1"/>
</dbReference>
<dbReference type="RefSeq" id="XP_024699737.1">
    <property type="nucleotide sequence ID" value="XM_024853764.1"/>
</dbReference>
<reference evidence="3 4" key="1">
    <citation type="submission" date="2016-12" db="EMBL/GenBank/DDBJ databases">
        <title>The genomes of Aspergillus section Nigri reveals drivers in fungal speciation.</title>
        <authorList>
            <consortium name="DOE Joint Genome Institute"/>
            <person name="Vesth T.C."/>
            <person name="Nybo J."/>
            <person name="Theobald S."/>
            <person name="Brandl J."/>
            <person name="Frisvad J.C."/>
            <person name="Nielsen K.F."/>
            <person name="Lyhne E.K."/>
            <person name="Kogle M.E."/>
            <person name="Kuo A."/>
            <person name="Riley R."/>
            <person name="Clum A."/>
            <person name="Nolan M."/>
            <person name="Lipzen A."/>
            <person name="Salamov A."/>
            <person name="Henrissat B."/>
            <person name="Wiebenga A."/>
            <person name="De Vries R.P."/>
            <person name="Grigoriev I.V."/>
            <person name="Mortensen U.H."/>
            <person name="Andersen M.R."/>
            <person name="Baker S.E."/>
        </authorList>
    </citation>
    <scope>NUCLEOTIDE SEQUENCE [LARGE SCALE GENOMIC DNA]</scope>
    <source>
        <strain evidence="3 4">IBT 23096</strain>
    </source>
</reference>
<comment type="caution">
    <text evidence="3">The sequence shown here is derived from an EMBL/GenBank/DDBJ whole genome shotgun (WGS) entry which is preliminary data.</text>
</comment>
<evidence type="ECO:0000259" key="2">
    <source>
        <dbReference type="Pfam" id="PF07859"/>
    </source>
</evidence>
<dbReference type="SUPFAM" id="SSF53474">
    <property type="entry name" value="alpha/beta-Hydrolases"/>
    <property type="match status" value="1"/>
</dbReference>
<evidence type="ECO:0000313" key="4">
    <source>
        <dbReference type="Proteomes" id="UP000234275"/>
    </source>
</evidence>
<keyword evidence="4" id="KW-1185">Reference proteome</keyword>
<dbReference type="STRING" id="1392250.A0A2I2FUV8"/>
<evidence type="ECO:0000256" key="1">
    <source>
        <dbReference type="SAM" id="MobiDB-lite"/>
    </source>
</evidence>
<dbReference type="GeneID" id="36561462"/>
<protein>
    <submittedName>
        <fullName evidence="3">Alpha/beta-hydrolase</fullName>
    </submittedName>
</protein>
<dbReference type="Proteomes" id="UP000234275">
    <property type="component" value="Unassembled WGS sequence"/>
</dbReference>
<name>A0A2I2FUV8_9EURO</name>
<dbReference type="VEuPathDB" id="FungiDB:P170DRAFT_480201"/>
<dbReference type="PANTHER" id="PTHR23024:SF242">
    <property type="entry name" value="ALPHA_BETA HYDROLASE FOLD-3 DOMAIN-CONTAINING PROTEIN-RELATED"/>
    <property type="match status" value="1"/>
</dbReference>
<feature type="compositionally biased region" description="Pro residues" evidence="1">
    <location>
        <begin position="49"/>
        <end position="60"/>
    </location>
</feature>